<evidence type="ECO:0000256" key="7">
    <source>
        <dbReference type="ARBA" id="ARBA00023136"/>
    </source>
</evidence>
<gene>
    <name evidence="13" type="ORF">HYY65_13655</name>
</gene>
<keyword evidence="3" id="KW-1003">Cell membrane</keyword>
<keyword evidence="9" id="KW-0378">Hydrolase</keyword>
<comment type="subcellular location">
    <subcellularLocation>
        <location evidence="1">Cell inner membrane</location>
        <topology evidence="1">Multi-pass membrane protein</topology>
    </subcellularLocation>
    <subcellularLocation>
        <location evidence="9">Cell membrane</location>
        <topology evidence="9">Multi-pass membrane protein</topology>
    </subcellularLocation>
</comment>
<dbReference type="InterPro" id="IPR014032">
    <property type="entry name" value="Peptidase_A24A_bac"/>
</dbReference>
<dbReference type="Pfam" id="PF01478">
    <property type="entry name" value="Peptidase_A24"/>
    <property type="match status" value="1"/>
</dbReference>
<feature type="transmembrane region" description="Helical" evidence="10">
    <location>
        <begin position="180"/>
        <end position="213"/>
    </location>
</feature>
<evidence type="ECO:0000313" key="13">
    <source>
        <dbReference type="EMBL" id="MBI3016070.1"/>
    </source>
</evidence>
<dbReference type="AlphaFoldDB" id="A0A932GS92"/>
<feature type="transmembrane region" description="Helical" evidence="10">
    <location>
        <begin position="128"/>
        <end position="145"/>
    </location>
</feature>
<organism evidence="13 14">
    <name type="scientific">Tectimicrobiota bacterium</name>
    <dbReference type="NCBI Taxonomy" id="2528274"/>
    <lineage>
        <taxon>Bacteria</taxon>
        <taxon>Pseudomonadati</taxon>
        <taxon>Nitrospinota/Tectimicrobiota group</taxon>
        <taxon>Candidatus Tectimicrobiota</taxon>
    </lineage>
</organism>
<evidence type="ECO:0000256" key="2">
    <source>
        <dbReference type="ARBA" id="ARBA00005801"/>
    </source>
</evidence>
<evidence type="ECO:0000256" key="6">
    <source>
        <dbReference type="ARBA" id="ARBA00022989"/>
    </source>
</evidence>
<protein>
    <recommendedName>
        <fullName evidence="9">Prepilin leader peptidase/N-methyltransferase</fullName>
        <ecNumber evidence="9">2.1.1.-</ecNumber>
        <ecNumber evidence="9">3.4.23.43</ecNumber>
    </recommendedName>
</protein>
<evidence type="ECO:0000259" key="11">
    <source>
        <dbReference type="Pfam" id="PF01478"/>
    </source>
</evidence>
<evidence type="ECO:0000256" key="1">
    <source>
        <dbReference type="ARBA" id="ARBA00004429"/>
    </source>
</evidence>
<feature type="domain" description="Prepilin type IV endopeptidase peptidase" evidence="11">
    <location>
        <begin position="106"/>
        <end position="209"/>
    </location>
</feature>
<reference evidence="13" key="1">
    <citation type="submission" date="2020-07" db="EMBL/GenBank/DDBJ databases">
        <title>Huge and variable diversity of episymbiotic CPR bacteria and DPANN archaea in groundwater ecosystems.</title>
        <authorList>
            <person name="He C.Y."/>
            <person name="Keren R."/>
            <person name="Whittaker M."/>
            <person name="Farag I.F."/>
            <person name="Doudna J."/>
            <person name="Cate J.H.D."/>
            <person name="Banfield J.F."/>
        </authorList>
    </citation>
    <scope>NUCLEOTIDE SEQUENCE</scope>
    <source>
        <strain evidence="13">NC_groundwater_717_Ag_S-0.2um_59_8</strain>
    </source>
</reference>
<dbReference type="GO" id="GO:0006465">
    <property type="term" value="P:signal peptide processing"/>
    <property type="evidence" value="ECO:0007669"/>
    <property type="project" value="TreeGrafter"/>
</dbReference>
<comment type="caution">
    <text evidence="13">The sequence shown here is derived from an EMBL/GenBank/DDBJ whole genome shotgun (WGS) entry which is preliminary data.</text>
</comment>
<dbReference type="GO" id="GO:0032259">
    <property type="term" value="P:methylation"/>
    <property type="evidence" value="ECO:0007669"/>
    <property type="project" value="UniProtKB-KW"/>
</dbReference>
<proteinExistence type="inferred from homology"/>
<feature type="domain" description="Prepilin peptidase A24 N-terminal" evidence="12">
    <location>
        <begin position="12"/>
        <end position="93"/>
    </location>
</feature>
<accession>A0A932GS92</accession>
<evidence type="ECO:0000256" key="8">
    <source>
        <dbReference type="RuleBase" id="RU003793"/>
    </source>
</evidence>
<feature type="transmembrane region" description="Helical" evidence="10">
    <location>
        <begin position="73"/>
        <end position="92"/>
    </location>
</feature>
<feature type="transmembrane region" description="Helical" evidence="10">
    <location>
        <begin position="151"/>
        <end position="168"/>
    </location>
</feature>
<comment type="catalytic activity">
    <reaction evidence="9">
        <text>Typically cleaves a -Gly-|-Phe- bond to release an N-terminal, basic peptide of 5-8 residues from type IV prepilin, and then N-methylates the new N-terminal amino group, the methyl donor being S-adenosyl-L-methionine.</text>
        <dbReference type="EC" id="3.4.23.43"/>
    </reaction>
</comment>
<dbReference type="PANTHER" id="PTHR30487:SF0">
    <property type="entry name" value="PREPILIN LEADER PEPTIDASE_N-METHYLTRANSFERASE-RELATED"/>
    <property type="match status" value="1"/>
</dbReference>
<evidence type="ECO:0000256" key="3">
    <source>
        <dbReference type="ARBA" id="ARBA00022475"/>
    </source>
</evidence>
<dbReference type="GO" id="GO:0008168">
    <property type="term" value="F:methyltransferase activity"/>
    <property type="evidence" value="ECO:0007669"/>
    <property type="project" value="UniProtKB-KW"/>
</dbReference>
<dbReference type="GO" id="GO:0004190">
    <property type="term" value="F:aspartic-type endopeptidase activity"/>
    <property type="evidence" value="ECO:0007669"/>
    <property type="project" value="UniProtKB-EC"/>
</dbReference>
<dbReference type="Gene3D" id="1.20.120.1220">
    <property type="match status" value="1"/>
</dbReference>
<keyword evidence="9" id="KW-0511">Multifunctional enzyme</keyword>
<dbReference type="EC" id="2.1.1.-" evidence="9"/>
<dbReference type="InterPro" id="IPR010627">
    <property type="entry name" value="Prepilin_pept_A24_N"/>
</dbReference>
<dbReference type="Proteomes" id="UP000741360">
    <property type="component" value="Unassembled WGS sequence"/>
</dbReference>
<dbReference type="InterPro" id="IPR000045">
    <property type="entry name" value="Prepilin_IV_endopep_pep"/>
</dbReference>
<evidence type="ECO:0000256" key="9">
    <source>
        <dbReference type="RuleBase" id="RU003794"/>
    </source>
</evidence>
<comment type="similarity">
    <text evidence="2 8">Belongs to the peptidase A24 family.</text>
</comment>
<keyword evidence="7 10" id="KW-0472">Membrane</keyword>
<dbReference type="Pfam" id="PF06750">
    <property type="entry name" value="A24_N_bact"/>
    <property type="match status" value="1"/>
</dbReference>
<name>A0A932GS92_UNCTE</name>
<keyword evidence="6 10" id="KW-1133">Transmembrane helix</keyword>
<feature type="transmembrane region" description="Helical" evidence="10">
    <location>
        <begin position="225"/>
        <end position="248"/>
    </location>
</feature>
<evidence type="ECO:0000256" key="4">
    <source>
        <dbReference type="ARBA" id="ARBA00022519"/>
    </source>
</evidence>
<comment type="function">
    <text evidence="9">Plays an essential role in type IV pili and type II pseudopili formation by proteolytically removing the leader sequence from substrate proteins and subsequently monomethylating the alpha-amino group of the newly exposed N-terminal phenylalanine.</text>
</comment>
<evidence type="ECO:0000256" key="10">
    <source>
        <dbReference type="SAM" id="Phobius"/>
    </source>
</evidence>
<dbReference type="InterPro" id="IPR050882">
    <property type="entry name" value="Prepilin_peptidase/N-MTase"/>
</dbReference>
<evidence type="ECO:0000256" key="5">
    <source>
        <dbReference type="ARBA" id="ARBA00022692"/>
    </source>
</evidence>
<keyword evidence="9" id="KW-0645">Protease</keyword>
<dbReference type="EMBL" id="JACPSX010000261">
    <property type="protein sequence ID" value="MBI3016070.1"/>
    <property type="molecule type" value="Genomic_DNA"/>
</dbReference>
<sequence>MTELLPLLGAFVLGTTIGSFANVCIFRLPRRQSLIAPASHCPRCNAAILPHQNVPILSYLFLRGRCARCREPISVRYPLVELLTGVLFLLVYRKLGPTWQGVEAAVLLSALVVVSFIDLEHKLVPDMITLPGIAVGLLFGFLVSMNHVLDLLLGVLLGGGLFYLIALVSRGGMGGGDIKLIAMIGAFVGWQLTLVTIFAGILLGSLVAIALLILGLKGRKDMIPFGPFLALGAVGALFYGKVIIFWYLSLMG</sequence>
<dbReference type="PRINTS" id="PR00864">
    <property type="entry name" value="PREPILNPTASE"/>
</dbReference>
<keyword evidence="5 9" id="KW-0812">Transmembrane</keyword>
<keyword evidence="9" id="KW-0489">Methyltransferase</keyword>
<dbReference type="GO" id="GO:0005886">
    <property type="term" value="C:plasma membrane"/>
    <property type="evidence" value="ECO:0007669"/>
    <property type="project" value="UniProtKB-SubCell"/>
</dbReference>
<dbReference type="EC" id="3.4.23.43" evidence="9"/>
<dbReference type="PANTHER" id="PTHR30487">
    <property type="entry name" value="TYPE 4 PREPILIN-LIKE PROTEINS LEADER PEPTIDE-PROCESSING ENZYME"/>
    <property type="match status" value="1"/>
</dbReference>
<keyword evidence="4" id="KW-0997">Cell inner membrane</keyword>
<evidence type="ECO:0000259" key="12">
    <source>
        <dbReference type="Pfam" id="PF06750"/>
    </source>
</evidence>
<keyword evidence="9" id="KW-0808">Transferase</keyword>
<evidence type="ECO:0000313" key="14">
    <source>
        <dbReference type="Proteomes" id="UP000741360"/>
    </source>
</evidence>
<feature type="transmembrane region" description="Helical" evidence="10">
    <location>
        <begin position="6"/>
        <end position="26"/>
    </location>
</feature>